<reference evidence="2 3" key="1">
    <citation type="submission" date="2019-02" db="EMBL/GenBank/DDBJ databases">
        <title>Sequencing the genomes of 1000 actinobacteria strains.</title>
        <authorList>
            <person name="Klenk H.-P."/>
        </authorList>
    </citation>
    <scope>NUCLEOTIDE SEQUENCE [LARGE SCALE GENOMIC DNA]</scope>
    <source>
        <strain evidence="2 3">DSM 45162</strain>
    </source>
</reference>
<gene>
    <name evidence="2" type="ORF">EV385_4338</name>
</gene>
<name>A0A4Q7ZN68_9ACTN</name>
<evidence type="ECO:0000313" key="3">
    <source>
        <dbReference type="Proteomes" id="UP000292564"/>
    </source>
</evidence>
<proteinExistence type="predicted"/>
<keyword evidence="2" id="KW-0808">Transferase</keyword>
<evidence type="ECO:0000256" key="1">
    <source>
        <dbReference type="SAM" id="MobiDB-lite"/>
    </source>
</evidence>
<keyword evidence="2" id="KW-0418">Kinase</keyword>
<dbReference type="Gene3D" id="3.40.50.300">
    <property type="entry name" value="P-loop containing nucleotide triphosphate hydrolases"/>
    <property type="match status" value="1"/>
</dbReference>
<dbReference type="SUPFAM" id="SSF52540">
    <property type="entry name" value="P-loop containing nucleoside triphosphate hydrolases"/>
    <property type="match status" value="1"/>
</dbReference>
<dbReference type="EMBL" id="SHKY01000001">
    <property type="protein sequence ID" value="RZU52472.1"/>
    <property type="molecule type" value="Genomic_DNA"/>
</dbReference>
<dbReference type="GO" id="GO:0016301">
    <property type="term" value="F:kinase activity"/>
    <property type="evidence" value="ECO:0007669"/>
    <property type="project" value="UniProtKB-KW"/>
</dbReference>
<dbReference type="InterPro" id="IPR027417">
    <property type="entry name" value="P-loop_NTPase"/>
</dbReference>
<feature type="compositionally biased region" description="Pro residues" evidence="1">
    <location>
        <begin position="1"/>
        <end position="13"/>
    </location>
</feature>
<keyword evidence="3" id="KW-1185">Reference proteome</keyword>
<protein>
    <submittedName>
        <fullName evidence="2">Uridine kinase</fullName>
    </submittedName>
</protein>
<feature type="region of interest" description="Disordered" evidence="1">
    <location>
        <begin position="1"/>
        <end position="22"/>
    </location>
</feature>
<comment type="caution">
    <text evidence="2">The sequence shown here is derived from an EMBL/GenBank/DDBJ whole genome shotgun (WGS) entry which is preliminary data.</text>
</comment>
<sequence>MRPDPAPRQPQPPGAAREPTGTTERFTDLATRILTAPPRLGPVRLVAVDGPSGAGKTRFADRLARVLGAPIVHTDDLLDGWADQFTFWGRLERLVLEPLRAGRPATYERYQWDRGAFGGTPVTVAPGPAVLLEGVSSARRAVRPRLSLAVFVTAPDRLRWTRVIARDGDDVALRSYLEQWRAAERQHFAAEATAAYADVVVDGAAEGTGEEFHQIWRPAPD</sequence>
<dbReference type="RefSeq" id="WP_423203074.1">
    <property type="nucleotide sequence ID" value="NZ_SHKY01000001.1"/>
</dbReference>
<dbReference type="Proteomes" id="UP000292564">
    <property type="component" value="Unassembled WGS sequence"/>
</dbReference>
<accession>A0A4Q7ZN68</accession>
<dbReference type="AlphaFoldDB" id="A0A4Q7ZN68"/>
<organism evidence="2 3">
    <name type="scientific">Krasilnikovia cinnamomea</name>
    <dbReference type="NCBI Taxonomy" id="349313"/>
    <lineage>
        <taxon>Bacteria</taxon>
        <taxon>Bacillati</taxon>
        <taxon>Actinomycetota</taxon>
        <taxon>Actinomycetes</taxon>
        <taxon>Micromonosporales</taxon>
        <taxon>Micromonosporaceae</taxon>
        <taxon>Krasilnikovia</taxon>
    </lineage>
</organism>
<evidence type="ECO:0000313" key="2">
    <source>
        <dbReference type="EMBL" id="RZU52472.1"/>
    </source>
</evidence>